<feature type="domain" description="Coenzyme Q-binding protein COQ10 START" evidence="2">
    <location>
        <begin position="10"/>
        <end position="139"/>
    </location>
</feature>
<reference evidence="3 4" key="1">
    <citation type="journal article" date="2015" name="Antonie Van Leeuwenhoek">
        <title>Oricola cellulosilytica gen. nov., sp. nov., a cellulose-degrading bacterium of the family Phyllobacteriaceae isolated from surface seashore water, and emended descriptions of Mesorhizobium loti and Phyllobacterium myrsinacearum.</title>
        <authorList>
            <person name="Hameed A."/>
            <person name="Shahina M."/>
            <person name="Lai W.A."/>
            <person name="Lin S.Y."/>
            <person name="Young L.S."/>
            <person name="Liu Y.C."/>
            <person name="Hsu Y.H."/>
            <person name="Young C.C."/>
        </authorList>
    </citation>
    <scope>NUCLEOTIDE SEQUENCE [LARGE SCALE GENOMIC DNA]</scope>
    <source>
        <strain evidence="3 4">KCTC 52183</strain>
    </source>
</reference>
<dbReference type="InterPro" id="IPR044996">
    <property type="entry name" value="COQ10-like"/>
</dbReference>
<dbReference type="InterPro" id="IPR023393">
    <property type="entry name" value="START-like_dom_sf"/>
</dbReference>
<dbReference type="Pfam" id="PF03364">
    <property type="entry name" value="Polyketide_cyc"/>
    <property type="match status" value="1"/>
</dbReference>
<dbReference type="PANTHER" id="PTHR12901:SF10">
    <property type="entry name" value="COENZYME Q-BINDING PROTEIN COQ10, MITOCHONDRIAL"/>
    <property type="match status" value="1"/>
</dbReference>
<organism evidence="3 4">
    <name type="scientific">Oricola cellulosilytica</name>
    <dbReference type="NCBI Taxonomy" id="1429082"/>
    <lineage>
        <taxon>Bacteria</taxon>
        <taxon>Pseudomonadati</taxon>
        <taxon>Pseudomonadota</taxon>
        <taxon>Alphaproteobacteria</taxon>
        <taxon>Hyphomicrobiales</taxon>
        <taxon>Ahrensiaceae</taxon>
        <taxon>Oricola</taxon>
    </lineage>
</organism>
<comment type="caution">
    <text evidence="3">The sequence shown here is derived from an EMBL/GenBank/DDBJ whole genome shotgun (WGS) entry which is preliminary data.</text>
</comment>
<evidence type="ECO:0000259" key="2">
    <source>
        <dbReference type="Pfam" id="PF03364"/>
    </source>
</evidence>
<keyword evidence="4" id="KW-1185">Reference proteome</keyword>
<dbReference type="OrthoDB" id="9804759at2"/>
<dbReference type="InterPro" id="IPR005031">
    <property type="entry name" value="COQ10_START"/>
</dbReference>
<evidence type="ECO:0000256" key="1">
    <source>
        <dbReference type="ARBA" id="ARBA00008918"/>
    </source>
</evidence>
<evidence type="ECO:0000313" key="3">
    <source>
        <dbReference type="EMBL" id="TCD13140.1"/>
    </source>
</evidence>
<dbReference type="AlphaFoldDB" id="A0A4R0P7W3"/>
<protein>
    <submittedName>
        <fullName evidence="3">Type II toxin-antitoxin system RatA family toxin</fullName>
    </submittedName>
</protein>
<dbReference type="GO" id="GO:0048039">
    <property type="term" value="F:ubiquinone binding"/>
    <property type="evidence" value="ECO:0007669"/>
    <property type="project" value="InterPro"/>
</dbReference>
<proteinExistence type="inferred from homology"/>
<dbReference type="RefSeq" id="WP_131570054.1">
    <property type="nucleotide sequence ID" value="NZ_JAINFK010000005.1"/>
</dbReference>
<comment type="similarity">
    <text evidence="1">Belongs to the ribosome association toxin RatA family.</text>
</comment>
<evidence type="ECO:0000313" key="4">
    <source>
        <dbReference type="Proteomes" id="UP000291301"/>
    </source>
</evidence>
<dbReference type="EMBL" id="SJST01000006">
    <property type="protein sequence ID" value="TCD13140.1"/>
    <property type="molecule type" value="Genomic_DNA"/>
</dbReference>
<dbReference type="Proteomes" id="UP000291301">
    <property type="component" value="Unassembled WGS sequence"/>
</dbReference>
<dbReference type="GO" id="GO:0045333">
    <property type="term" value="P:cellular respiration"/>
    <property type="evidence" value="ECO:0007669"/>
    <property type="project" value="InterPro"/>
</dbReference>
<dbReference type="SUPFAM" id="SSF55961">
    <property type="entry name" value="Bet v1-like"/>
    <property type="match status" value="1"/>
</dbReference>
<dbReference type="PANTHER" id="PTHR12901">
    <property type="entry name" value="SPERM PROTEIN HOMOLOG"/>
    <property type="match status" value="1"/>
</dbReference>
<accession>A0A4R0P7W3</accession>
<dbReference type="Gene3D" id="3.30.530.20">
    <property type="match status" value="1"/>
</dbReference>
<dbReference type="CDD" id="cd07813">
    <property type="entry name" value="COQ10p_like"/>
    <property type="match status" value="1"/>
</dbReference>
<sequence>MPKFEDRTAVPHTAEEMFALVADVERYPEFLPMCEALKVRDRRQRNGKTMLIADMTVGYKMIRETFTSQVLLKPEEKAIDVTYVEGPFRFMDNRWRFEDRADGGSDVLFYIEYEFKSRALSLLMGAMFERAFRMFSNAFQKRADAIYGEVPAVLS</sequence>
<gene>
    <name evidence="3" type="ORF">E0D97_14125</name>
</gene>
<name>A0A4R0P7W3_9HYPH</name>